<reference evidence="18 19" key="1">
    <citation type="submission" date="2017-09" db="EMBL/GenBank/DDBJ databases">
        <title>Depth-based differentiation of microbial function through sediment-hosted aquifers and enrichment of novel symbionts in the deep terrestrial subsurface.</title>
        <authorList>
            <person name="Probst A.J."/>
            <person name="Ladd B."/>
            <person name="Jarett J.K."/>
            <person name="Geller-Mcgrath D.E."/>
            <person name="Sieber C.M."/>
            <person name="Emerson J.B."/>
            <person name="Anantharaman K."/>
            <person name="Thomas B.C."/>
            <person name="Malmstrom R."/>
            <person name="Stieglmeier M."/>
            <person name="Klingl A."/>
            <person name="Woyke T."/>
            <person name="Ryan C.M."/>
            <person name="Banfield J.F."/>
        </authorList>
    </citation>
    <scope>NUCLEOTIDE SEQUENCE [LARGE SCALE GENOMIC DNA]</scope>
    <source>
        <strain evidence="18">CG22_combo_CG10-13_8_21_14_all_43_18</strain>
    </source>
</reference>
<dbReference type="GO" id="GO:0008762">
    <property type="term" value="F:UDP-N-acetylmuramate dehydrogenase activity"/>
    <property type="evidence" value="ECO:0007669"/>
    <property type="project" value="UniProtKB-UniRule"/>
</dbReference>
<keyword evidence="14 16" id="KW-0961">Cell wall biogenesis/degradation</keyword>
<evidence type="ECO:0000256" key="2">
    <source>
        <dbReference type="ARBA" id="ARBA00003921"/>
    </source>
</evidence>
<keyword evidence="12 16" id="KW-0560">Oxidoreductase</keyword>
<evidence type="ECO:0000256" key="3">
    <source>
        <dbReference type="ARBA" id="ARBA00004496"/>
    </source>
</evidence>
<comment type="caution">
    <text evidence="18">The sequence shown here is derived from an EMBL/GenBank/DDBJ whole genome shotgun (WGS) entry which is preliminary data.</text>
</comment>
<keyword evidence="7 16" id="KW-0285">Flavoprotein</keyword>
<dbReference type="GO" id="GO:0009252">
    <property type="term" value="P:peptidoglycan biosynthetic process"/>
    <property type="evidence" value="ECO:0007669"/>
    <property type="project" value="UniProtKB-UniRule"/>
</dbReference>
<dbReference type="InterPro" id="IPR016166">
    <property type="entry name" value="FAD-bd_PCMH"/>
</dbReference>
<dbReference type="Gene3D" id="3.30.465.10">
    <property type="match status" value="1"/>
</dbReference>
<evidence type="ECO:0000256" key="5">
    <source>
        <dbReference type="ARBA" id="ARBA00022490"/>
    </source>
</evidence>
<feature type="active site" evidence="16">
    <location>
        <position position="167"/>
    </location>
</feature>
<evidence type="ECO:0000256" key="1">
    <source>
        <dbReference type="ARBA" id="ARBA00001974"/>
    </source>
</evidence>
<dbReference type="Pfam" id="PF02873">
    <property type="entry name" value="MurB_C"/>
    <property type="match status" value="1"/>
</dbReference>
<evidence type="ECO:0000313" key="19">
    <source>
        <dbReference type="Proteomes" id="UP000231276"/>
    </source>
</evidence>
<comment type="cofactor">
    <cofactor evidence="1 16">
        <name>FAD</name>
        <dbReference type="ChEBI" id="CHEBI:57692"/>
    </cofactor>
</comment>
<dbReference type="Gene3D" id="3.30.43.10">
    <property type="entry name" value="Uridine Diphospho-n-acetylenolpyruvylglucosamine Reductase, domain 2"/>
    <property type="match status" value="1"/>
</dbReference>
<feature type="active site" description="Proton donor" evidence="16">
    <location>
        <position position="241"/>
    </location>
</feature>
<dbReference type="EMBL" id="PCTS01000026">
    <property type="protein sequence ID" value="PIP86472.1"/>
    <property type="molecule type" value="Genomic_DNA"/>
</dbReference>
<sequence>MRGIAVRRNISLKKYGTFRIGGRASFFVSVKTEEELLLALEFAGKNSLKIFILGRGSNVLFADEGFAGLVIKIDLRGLRFFEGPNKVLAEVQAGEDWDNFVKKTVDKNYWGLENLSYIPGTVGAAPIQNIGSYGVEVGDLIKEVHAINIKNLKKKIFSKKKCRFSYRHSFFKTAAGADFVITDIVFSLKKTEKANLSYRDLEDFFAGKDRASVKALDVRKALKIIRGAKFPDLKKFGTAGSFFRNPVVSVKKFKILKSKYPDLPEFYEAKGCKLSLAFILDRVCGLRGYKLKNAGLYKNQPLVFVNFGGAEARDILNLGKKVRKKVFEKTGVEIFAEVTFVG</sequence>
<keyword evidence="6 16" id="KW-0132">Cell division</keyword>
<dbReference type="AlphaFoldDB" id="A0A2H0DWB2"/>
<dbReference type="PANTHER" id="PTHR21071">
    <property type="entry name" value="UDP-N-ACETYLENOLPYRUVOYLGLUCOSAMINE REDUCTASE"/>
    <property type="match status" value="1"/>
</dbReference>
<organism evidence="18 19">
    <name type="scientific">Candidatus Campbellbacteria bacterium CG22_combo_CG10-13_8_21_14_all_43_18</name>
    <dbReference type="NCBI Taxonomy" id="1974530"/>
    <lineage>
        <taxon>Bacteria</taxon>
        <taxon>Candidatus Campbelliibacteriota</taxon>
    </lineage>
</organism>
<accession>A0A2H0DWB2</accession>
<dbReference type="InterPro" id="IPR016167">
    <property type="entry name" value="FAD-bd_PCMH_sub1"/>
</dbReference>
<name>A0A2H0DWB2_9BACT</name>
<comment type="catalytic activity">
    <reaction evidence="15 16">
        <text>UDP-N-acetyl-alpha-D-muramate + NADP(+) = UDP-N-acetyl-3-O-(1-carboxyvinyl)-alpha-D-glucosamine + NADPH + H(+)</text>
        <dbReference type="Rhea" id="RHEA:12248"/>
        <dbReference type="ChEBI" id="CHEBI:15378"/>
        <dbReference type="ChEBI" id="CHEBI:57783"/>
        <dbReference type="ChEBI" id="CHEBI:58349"/>
        <dbReference type="ChEBI" id="CHEBI:68483"/>
        <dbReference type="ChEBI" id="CHEBI:70757"/>
        <dbReference type="EC" id="1.3.1.98"/>
    </reaction>
</comment>
<feature type="active site" evidence="16">
    <location>
        <position position="337"/>
    </location>
</feature>
<dbReference type="Pfam" id="PF01565">
    <property type="entry name" value="FAD_binding_4"/>
    <property type="match status" value="1"/>
</dbReference>
<evidence type="ECO:0000256" key="4">
    <source>
        <dbReference type="ARBA" id="ARBA00004752"/>
    </source>
</evidence>
<dbReference type="InterPro" id="IPR036635">
    <property type="entry name" value="MurB_C_sf"/>
</dbReference>
<dbReference type="InterPro" id="IPR016169">
    <property type="entry name" value="FAD-bd_PCMH_sub2"/>
</dbReference>
<dbReference type="GO" id="GO:0008360">
    <property type="term" value="P:regulation of cell shape"/>
    <property type="evidence" value="ECO:0007669"/>
    <property type="project" value="UniProtKB-KW"/>
</dbReference>
<dbReference type="InterPro" id="IPR003170">
    <property type="entry name" value="MurB"/>
</dbReference>
<keyword evidence="8 16" id="KW-0274">FAD</keyword>
<dbReference type="InterPro" id="IPR011601">
    <property type="entry name" value="MurB_C"/>
</dbReference>
<dbReference type="PROSITE" id="PS51387">
    <property type="entry name" value="FAD_PCMH"/>
    <property type="match status" value="1"/>
</dbReference>
<evidence type="ECO:0000256" key="10">
    <source>
        <dbReference type="ARBA" id="ARBA00022960"/>
    </source>
</evidence>
<dbReference type="EC" id="1.3.1.98" evidence="16"/>
<evidence type="ECO:0000313" key="18">
    <source>
        <dbReference type="EMBL" id="PIP86472.1"/>
    </source>
</evidence>
<evidence type="ECO:0000259" key="17">
    <source>
        <dbReference type="PROSITE" id="PS51387"/>
    </source>
</evidence>
<dbReference type="PANTHER" id="PTHR21071:SF4">
    <property type="entry name" value="UDP-N-ACETYLENOLPYRUVOYLGLUCOSAMINE REDUCTASE"/>
    <property type="match status" value="1"/>
</dbReference>
<keyword evidence="5 16" id="KW-0963">Cytoplasm</keyword>
<keyword evidence="13 16" id="KW-0131">Cell cycle</keyword>
<dbReference type="SUPFAM" id="SSF56176">
    <property type="entry name" value="FAD-binding/transporter-associated domain-like"/>
    <property type="match status" value="1"/>
</dbReference>
<keyword evidence="11 16" id="KW-0573">Peptidoglycan synthesis</keyword>
<dbReference type="UniPathway" id="UPA00219"/>
<evidence type="ECO:0000256" key="14">
    <source>
        <dbReference type="ARBA" id="ARBA00023316"/>
    </source>
</evidence>
<comment type="similarity">
    <text evidence="16">Belongs to the MurB family.</text>
</comment>
<evidence type="ECO:0000256" key="16">
    <source>
        <dbReference type="HAMAP-Rule" id="MF_00037"/>
    </source>
</evidence>
<comment type="subcellular location">
    <subcellularLocation>
        <location evidence="3 16">Cytoplasm</location>
    </subcellularLocation>
</comment>
<evidence type="ECO:0000256" key="6">
    <source>
        <dbReference type="ARBA" id="ARBA00022618"/>
    </source>
</evidence>
<evidence type="ECO:0000256" key="15">
    <source>
        <dbReference type="ARBA" id="ARBA00048914"/>
    </source>
</evidence>
<dbReference type="HAMAP" id="MF_00037">
    <property type="entry name" value="MurB"/>
    <property type="match status" value="1"/>
</dbReference>
<evidence type="ECO:0000256" key="8">
    <source>
        <dbReference type="ARBA" id="ARBA00022827"/>
    </source>
</evidence>
<evidence type="ECO:0000256" key="9">
    <source>
        <dbReference type="ARBA" id="ARBA00022857"/>
    </source>
</evidence>
<dbReference type="GO" id="GO:0071555">
    <property type="term" value="P:cell wall organization"/>
    <property type="evidence" value="ECO:0007669"/>
    <property type="project" value="UniProtKB-KW"/>
</dbReference>
<proteinExistence type="inferred from homology"/>
<comment type="function">
    <text evidence="2 16">Cell wall formation.</text>
</comment>
<feature type="domain" description="FAD-binding PCMH-type" evidence="17">
    <location>
        <begin position="19"/>
        <end position="191"/>
    </location>
</feature>
<dbReference type="SUPFAM" id="SSF56194">
    <property type="entry name" value="Uridine diphospho-N-Acetylenolpyruvylglucosamine reductase, MurB, C-terminal domain"/>
    <property type="match status" value="1"/>
</dbReference>
<dbReference type="NCBIfam" id="NF000755">
    <property type="entry name" value="PRK00046.1"/>
    <property type="match status" value="1"/>
</dbReference>
<evidence type="ECO:0000256" key="7">
    <source>
        <dbReference type="ARBA" id="ARBA00022630"/>
    </source>
</evidence>
<dbReference type="InterPro" id="IPR006094">
    <property type="entry name" value="Oxid_FAD_bind_N"/>
</dbReference>
<keyword evidence="10 16" id="KW-0133">Cell shape</keyword>
<keyword evidence="9 16" id="KW-0521">NADP</keyword>
<dbReference type="Gene3D" id="3.90.78.10">
    <property type="entry name" value="UDP-N-acetylenolpyruvoylglucosamine reductase, C-terminal domain"/>
    <property type="match status" value="1"/>
</dbReference>
<gene>
    <name evidence="16" type="primary">murB</name>
    <name evidence="18" type="ORF">COW82_01940</name>
</gene>
<dbReference type="GO" id="GO:0051301">
    <property type="term" value="P:cell division"/>
    <property type="evidence" value="ECO:0007669"/>
    <property type="project" value="UniProtKB-KW"/>
</dbReference>
<dbReference type="GO" id="GO:0071949">
    <property type="term" value="F:FAD binding"/>
    <property type="evidence" value="ECO:0007669"/>
    <property type="project" value="InterPro"/>
</dbReference>
<comment type="pathway">
    <text evidence="4 16">Cell wall biogenesis; peptidoglycan biosynthesis.</text>
</comment>
<evidence type="ECO:0000256" key="11">
    <source>
        <dbReference type="ARBA" id="ARBA00022984"/>
    </source>
</evidence>
<evidence type="ECO:0000256" key="13">
    <source>
        <dbReference type="ARBA" id="ARBA00023306"/>
    </source>
</evidence>
<dbReference type="InterPro" id="IPR036318">
    <property type="entry name" value="FAD-bd_PCMH-like_sf"/>
</dbReference>
<dbReference type="Proteomes" id="UP000231276">
    <property type="component" value="Unassembled WGS sequence"/>
</dbReference>
<evidence type="ECO:0000256" key="12">
    <source>
        <dbReference type="ARBA" id="ARBA00023002"/>
    </source>
</evidence>
<dbReference type="NCBIfam" id="TIGR00179">
    <property type="entry name" value="murB"/>
    <property type="match status" value="1"/>
</dbReference>
<dbReference type="GO" id="GO:0005829">
    <property type="term" value="C:cytosol"/>
    <property type="evidence" value="ECO:0007669"/>
    <property type="project" value="TreeGrafter"/>
</dbReference>
<protein>
    <recommendedName>
        <fullName evidence="16">UDP-N-acetylenolpyruvoylglucosamine reductase</fullName>
        <ecNumber evidence="16">1.3.1.98</ecNumber>
    </recommendedName>
    <alternativeName>
        <fullName evidence="16">UDP-N-acetylmuramate dehydrogenase</fullName>
    </alternativeName>
</protein>